<organism evidence="4 5">
    <name type="scientific">Rhodoferax aquaticus</name>
    <dbReference type="NCBI Taxonomy" id="2527691"/>
    <lineage>
        <taxon>Bacteria</taxon>
        <taxon>Pseudomonadati</taxon>
        <taxon>Pseudomonadota</taxon>
        <taxon>Betaproteobacteria</taxon>
        <taxon>Burkholderiales</taxon>
        <taxon>Comamonadaceae</taxon>
        <taxon>Rhodoferax</taxon>
    </lineage>
</organism>
<reference evidence="5" key="1">
    <citation type="submission" date="2019-02" db="EMBL/GenBank/DDBJ databases">
        <title>Complete genome sequence of Rhodoferax sp. Gr-4.</title>
        <authorList>
            <person name="Jin L."/>
        </authorList>
    </citation>
    <scope>NUCLEOTIDE SEQUENCE [LARGE SCALE GENOMIC DNA]</scope>
    <source>
        <strain evidence="5">Gr-4</strain>
    </source>
</reference>
<dbReference type="EMBL" id="CP036282">
    <property type="protein sequence ID" value="QDL55711.1"/>
    <property type="molecule type" value="Genomic_DNA"/>
</dbReference>
<dbReference type="SUPFAM" id="SSF53067">
    <property type="entry name" value="Actin-like ATPase domain"/>
    <property type="match status" value="2"/>
</dbReference>
<evidence type="ECO:0000256" key="3">
    <source>
        <dbReference type="ARBA" id="ARBA00022840"/>
    </source>
</evidence>
<keyword evidence="3" id="KW-0067">ATP-binding</keyword>
<dbReference type="InterPro" id="IPR018181">
    <property type="entry name" value="Heat_shock_70_CS"/>
</dbReference>
<dbReference type="InterPro" id="IPR043129">
    <property type="entry name" value="ATPase_NBD"/>
</dbReference>
<dbReference type="RefSeq" id="WP_142812865.1">
    <property type="nucleotide sequence ID" value="NZ_CP036282.1"/>
</dbReference>
<accession>A0A515ESS4</accession>
<dbReference type="Gene3D" id="3.90.640.10">
    <property type="entry name" value="Actin, Chain A, domain 4"/>
    <property type="match status" value="1"/>
</dbReference>
<name>A0A515ESS4_9BURK</name>
<sequence length="433" mass="46265">MQRNDELASLAPVIGIDFGTSNSAAALINSSGQLEVIQLDGARSEMPTALFFSSETHSVLFGSAAMQAYLSGTEGRLLRSLKSLLGSALMDEYTVVDGQSIRFFDIVVLFFKELKKRCEAQVGHPITHAMLGRPVHFVDDNPERDTLAQETLGRAAREAGFTDIAYQLEPIAAALDYEQRITQETTALVVDIGGGTSDFTVIRLNPARSHLGDRSEDILATTGVHIGGTDFDRLLDLATVMPLLGYRHVGQGGRPVPNSVFFDLSTWHLIHQAYTRKAMHFAKELWTDYADLSLHRRLMNALDEQHGHRMLAGVEAAKIACSISGESARVDLDFLDRNIPAELSPMVSADGMANALQQALGQVVACAQECVAAAGLTAVDVVYLTGGSSALRPLIEALRSAMPEATLVEGNRFGGVAAGLAVAGAASATEAVA</sequence>
<dbReference type="GO" id="GO:0005524">
    <property type="term" value="F:ATP binding"/>
    <property type="evidence" value="ECO:0007669"/>
    <property type="project" value="UniProtKB-KW"/>
</dbReference>
<dbReference type="AlphaFoldDB" id="A0A515ESS4"/>
<dbReference type="PANTHER" id="PTHR19375">
    <property type="entry name" value="HEAT SHOCK PROTEIN 70KDA"/>
    <property type="match status" value="1"/>
</dbReference>
<dbReference type="InterPro" id="IPR013126">
    <property type="entry name" value="Hsp_70_fam"/>
</dbReference>
<evidence type="ECO:0000256" key="2">
    <source>
        <dbReference type="ARBA" id="ARBA00022741"/>
    </source>
</evidence>
<gene>
    <name evidence="4" type="ORF">EXZ61_16895</name>
</gene>
<dbReference type="Pfam" id="PF00012">
    <property type="entry name" value="HSP70"/>
    <property type="match status" value="1"/>
</dbReference>
<reference evidence="5" key="2">
    <citation type="journal article" date="2020" name="Int. J. Syst. Evol. Microbiol.">
        <title>Genomic insights into a novel species Rhodoferax aquaticus sp. nov., isolated from freshwater.</title>
        <authorList>
            <person name="Li T."/>
            <person name="Zhuo Y."/>
            <person name="Jin C.Z."/>
            <person name="Wu X."/>
            <person name="Ko S.R."/>
            <person name="Jin F.J."/>
            <person name="Ahn C.Y."/>
            <person name="Oh H.M."/>
            <person name="Lee H.G."/>
            <person name="Jin L."/>
        </authorList>
    </citation>
    <scope>NUCLEOTIDE SEQUENCE [LARGE SCALE GENOMIC DNA]</scope>
    <source>
        <strain evidence="5">Gr-4</strain>
    </source>
</reference>
<dbReference type="KEGG" id="rhg:EXZ61_16895"/>
<evidence type="ECO:0000313" key="5">
    <source>
        <dbReference type="Proteomes" id="UP000317365"/>
    </source>
</evidence>
<keyword evidence="2" id="KW-0547">Nucleotide-binding</keyword>
<dbReference type="Gene3D" id="3.30.420.40">
    <property type="match status" value="3"/>
</dbReference>
<protein>
    <submittedName>
        <fullName evidence="4">Hsp70 family protein</fullName>
    </submittedName>
</protein>
<proteinExistence type="inferred from homology"/>
<comment type="similarity">
    <text evidence="1">Belongs to the heat shock protein 70 family.</text>
</comment>
<dbReference type="Proteomes" id="UP000317365">
    <property type="component" value="Chromosome"/>
</dbReference>
<evidence type="ECO:0000256" key="1">
    <source>
        <dbReference type="ARBA" id="ARBA00007381"/>
    </source>
</evidence>
<evidence type="ECO:0000313" key="4">
    <source>
        <dbReference type="EMBL" id="QDL55711.1"/>
    </source>
</evidence>
<dbReference type="GO" id="GO:0140662">
    <property type="term" value="F:ATP-dependent protein folding chaperone"/>
    <property type="evidence" value="ECO:0007669"/>
    <property type="project" value="InterPro"/>
</dbReference>
<keyword evidence="5" id="KW-1185">Reference proteome</keyword>
<dbReference type="PROSITE" id="PS00329">
    <property type="entry name" value="HSP70_2"/>
    <property type="match status" value="1"/>
</dbReference>